<dbReference type="PaxDb" id="3880-AES59232"/>
<evidence type="ECO:0000313" key="1">
    <source>
        <dbReference type="EMBL" id="AES59232.1"/>
    </source>
</evidence>
<dbReference type="EnsemblPlants" id="AES59232">
    <property type="protein sequence ID" value="AES59232"/>
    <property type="gene ID" value="MTR_1g016000"/>
</dbReference>
<organism evidence="1 4">
    <name type="scientific">Medicago truncatula</name>
    <name type="common">Barrel medic</name>
    <name type="synonym">Medicago tribuloides</name>
    <dbReference type="NCBI Taxonomy" id="3880"/>
    <lineage>
        <taxon>Eukaryota</taxon>
        <taxon>Viridiplantae</taxon>
        <taxon>Streptophyta</taxon>
        <taxon>Embryophyta</taxon>
        <taxon>Tracheophyta</taxon>
        <taxon>Spermatophyta</taxon>
        <taxon>Magnoliopsida</taxon>
        <taxon>eudicotyledons</taxon>
        <taxon>Gunneridae</taxon>
        <taxon>Pentapetalae</taxon>
        <taxon>rosids</taxon>
        <taxon>fabids</taxon>
        <taxon>Fabales</taxon>
        <taxon>Fabaceae</taxon>
        <taxon>Papilionoideae</taxon>
        <taxon>50 kb inversion clade</taxon>
        <taxon>NPAAA clade</taxon>
        <taxon>Hologalegina</taxon>
        <taxon>IRL clade</taxon>
        <taxon>Trifolieae</taxon>
        <taxon>Medicago</taxon>
    </lineage>
</organism>
<protein>
    <submittedName>
        <fullName evidence="1 3">Uncharacterized protein</fullName>
    </submittedName>
</protein>
<name>G7I9X1_MEDTR</name>
<reference evidence="3" key="3">
    <citation type="submission" date="2015-04" db="UniProtKB">
        <authorList>
            <consortium name="EnsemblPlants"/>
        </authorList>
    </citation>
    <scope>IDENTIFICATION</scope>
    <source>
        <strain evidence="3">cv. Jemalong A17</strain>
    </source>
</reference>
<proteinExistence type="predicted"/>
<dbReference type="EMBL" id="CM001217">
    <property type="protein sequence ID" value="AES59232.1"/>
    <property type="molecule type" value="Genomic_DNA"/>
</dbReference>
<reference evidence="2" key="4">
    <citation type="journal article" date="2018" name="Nat. Plants">
        <title>Whole-genome landscape of Medicago truncatula symbiotic genes.</title>
        <authorList>
            <person name="Pecrix Y."/>
            <person name="Gamas P."/>
            <person name="Carrere S."/>
        </authorList>
    </citation>
    <scope>NUCLEOTIDE SEQUENCE</scope>
    <source>
        <tissue evidence="2">Leaves</tissue>
    </source>
</reference>
<evidence type="ECO:0000313" key="4">
    <source>
        <dbReference type="Proteomes" id="UP000002051"/>
    </source>
</evidence>
<evidence type="ECO:0000313" key="3">
    <source>
        <dbReference type="EnsemblPlants" id="AES59232"/>
    </source>
</evidence>
<dbReference type="Gramene" id="rna542">
    <property type="protein sequence ID" value="RHN77118.1"/>
    <property type="gene ID" value="gene542"/>
</dbReference>
<reference evidence="1 4" key="1">
    <citation type="journal article" date="2011" name="Nature">
        <title>The Medicago genome provides insight into the evolution of rhizobial symbioses.</title>
        <authorList>
            <person name="Young N.D."/>
            <person name="Debelle F."/>
            <person name="Oldroyd G.E."/>
            <person name="Geurts R."/>
            <person name="Cannon S.B."/>
            <person name="Udvardi M.K."/>
            <person name="Benedito V.A."/>
            <person name="Mayer K.F."/>
            <person name="Gouzy J."/>
            <person name="Schoof H."/>
            <person name="Van de Peer Y."/>
            <person name="Proost S."/>
            <person name="Cook D.R."/>
            <person name="Meyers B.C."/>
            <person name="Spannagl M."/>
            <person name="Cheung F."/>
            <person name="De Mita S."/>
            <person name="Krishnakumar V."/>
            <person name="Gundlach H."/>
            <person name="Zhou S."/>
            <person name="Mudge J."/>
            <person name="Bharti A.K."/>
            <person name="Murray J.D."/>
            <person name="Naoumkina M.A."/>
            <person name="Rosen B."/>
            <person name="Silverstein K.A."/>
            <person name="Tang H."/>
            <person name="Rombauts S."/>
            <person name="Zhao P.X."/>
            <person name="Zhou P."/>
            <person name="Barbe V."/>
            <person name="Bardou P."/>
            <person name="Bechner M."/>
            <person name="Bellec A."/>
            <person name="Berger A."/>
            <person name="Berges H."/>
            <person name="Bidwell S."/>
            <person name="Bisseling T."/>
            <person name="Choisne N."/>
            <person name="Couloux A."/>
            <person name="Denny R."/>
            <person name="Deshpande S."/>
            <person name="Dai X."/>
            <person name="Doyle J.J."/>
            <person name="Dudez A.M."/>
            <person name="Farmer A.D."/>
            <person name="Fouteau S."/>
            <person name="Franken C."/>
            <person name="Gibelin C."/>
            <person name="Gish J."/>
            <person name="Goldstein S."/>
            <person name="Gonzalez A.J."/>
            <person name="Green P.J."/>
            <person name="Hallab A."/>
            <person name="Hartog M."/>
            <person name="Hua A."/>
            <person name="Humphray S.J."/>
            <person name="Jeong D.H."/>
            <person name="Jing Y."/>
            <person name="Jocker A."/>
            <person name="Kenton S.M."/>
            <person name="Kim D.J."/>
            <person name="Klee K."/>
            <person name="Lai H."/>
            <person name="Lang C."/>
            <person name="Lin S."/>
            <person name="Macmil S.L."/>
            <person name="Magdelenat G."/>
            <person name="Matthews L."/>
            <person name="McCorrison J."/>
            <person name="Monaghan E.L."/>
            <person name="Mun J.H."/>
            <person name="Najar F.Z."/>
            <person name="Nicholson C."/>
            <person name="Noirot C."/>
            <person name="O'Bleness M."/>
            <person name="Paule C.R."/>
            <person name="Poulain J."/>
            <person name="Prion F."/>
            <person name="Qin B."/>
            <person name="Qu C."/>
            <person name="Retzel E.F."/>
            <person name="Riddle C."/>
            <person name="Sallet E."/>
            <person name="Samain S."/>
            <person name="Samson N."/>
            <person name="Sanders I."/>
            <person name="Saurat O."/>
            <person name="Scarpelli C."/>
            <person name="Schiex T."/>
            <person name="Segurens B."/>
            <person name="Severin A.J."/>
            <person name="Sherrier D.J."/>
            <person name="Shi R."/>
            <person name="Sims S."/>
            <person name="Singer S.R."/>
            <person name="Sinharoy S."/>
            <person name="Sterck L."/>
            <person name="Viollet A."/>
            <person name="Wang B.B."/>
            <person name="Wang K."/>
            <person name="Wang M."/>
            <person name="Wang X."/>
            <person name="Warfsmann J."/>
            <person name="Weissenbach J."/>
            <person name="White D.D."/>
            <person name="White J.D."/>
            <person name="Wiley G.B."/>
            <person name="Wincker P."/>
            <person name="Xing Y."/>
            <person name="Yang L."/>
            <person name="Yao Z."/>
            <person name="Ying F."/>
            <person name="Zhai J."/>
            <person name="Zhou L."/>
            <person name="Zuber A."/>
            <person name="Denarie J."/>
            <person name="Dixon R.A."/>
            <person name="May G.D."/>
            <person name="Schwartz D.C."/>
            <person name="Rogers J."/>
            <person name="Quetier F."/>
            <person name="Town C.D."/>
            <person name="Roe B.A."/>
        </authorList>
    </citation>
    <scope>NUCLEOTIDE SEQUENCE [LARGE SCALE GENOMIC DNA]</scope>
    <source>
        <strain evidence="1">A17</strain>
        <strain evidence="3 4">cv. Jemalong A17</strain>
    </source>
</reference>
<accession>G7I9X1</accession>
<reference evidence="1 4" key="2">
    <citation type="journal article" date="2014" name="BMC Genomics">
        <title>An improved genome release (version Mt4.0) for the model legume Medicago truncatula.</title>
        <authorList>
            <person name="Tang H."/>
            <person name="Krishnakumar V."/>
            <person name="Bidwell S."/>
            <person name="Rosen B."/>
            <person name="Chan A."/>
            <person name="Zhou S."/>
            <person name="Gentzbittel L."/>
            <person name="Childs K.L."/>
            <person name="Yandell M."/>
            <person name="Gundlach H."/>
            <person name="Mayer K.F."/>
            <person name="Schwartz D.C."/>
            <person name="Town C.D."/>
        </authorList>
    </citation>
    <scope>GENOME REANNOTATION</scope>
    <source>
        <strain evidence="3 4">cv. Jemalong A17</strain>
    </source>
</reference>
<evidence type="ECO:0000313" key="2">
    <source>
        <dbReference type="EMBL" id="RHN77118.1"/>
    </source>
</evidence>
<dbReference type="Proteomes" id="UP000002051">
    <property type="component" value="Unassembled WGS sequence"/>
</dbReference>
<dbReference type="EMBL" id="PSQE01000001">
    <property type="protein sequence ID" value="RHN77118.1"/>
    <property type="molecule type" value="Genomic_DNA"/>
</dbReference>
<gene>
    <name evidence="1" type="ordered locus">MTR_1g016000</name>
    <name evidence="2" type="ORF">MtrunA17_Chr1g0151341</name>
</gene>
<dbReference type="AlphaFoldDB" id="G7I9X1"/>
<keyword evidence="4" id="KW-1185">Reference proteome</keyword>
<sequence length="54" mass="6369">MEVLLRAHDVLEVLEKGYKEYCHEDSLTQAKIDILKDSRKRDKQNPLPYLPSIE</sequence>
<dbReference type="Proteomes" id="UP000265566">
    <property type="component" value="Chromosome 1"/>
</dbReference>
<dbReference type="HOGENOM" id="CLU_3053319_0_0_1"/>